<dbReference type="EMBL" id="DS268420">
    <property type="protein sequence ID" value="EFO87868.1"/>
    <property type="molecule type" value="Genomic_DNA"/>
</dbReference>
<evidence type="ECO:0000313" key="3">
    <source>
        <dbReference type="Proteomes" id="UP000008281"/>
    </source>
</evidence>
<protein>
    <submittedName>
        <fullName evidence="2">Uncharacterized protein</fullName>
    </submittedName>
</protein>
<feature type="region of interest" description="Disordered" evidence="1">
    <location>
        <begin position="46"/>
        <end position="103"/>
    </location>
</feature>
<accession>E3M0J7</accession>
<dbReference type="InParanoid" id="E3M0J7"/>
<name>E3M0J7_CAERE</name>
<dbReference type="AlphaFoldDB" id="E3M0J7"/>
<evidence type="ECO:0000256" key="1">
    <source>
        <dbReference type="SAM" id="MobiDB-lite"/>
    </source>
</evidence>
<reference evidence="2" key="1">
    <citation type="submission" date="2007-07" db="EMBL/GenBank/DDBJ databases">
        <title>PCAP assembly of the Caenorhabditis remanei genome.</title>
        <authorList>
            <consortium name="The Caenorhabditis remanei Sequencing Consortium"/>
            <person name="Wilson R.K."/>
        </authorList>
    </citation>
    <scope>NUCLEOTIDE SEQUENCE [LARGE SCALE GENOMIC DNA]</scope>
    <source>
        <strain evidence="2">PB4641</strain>
    </source>
</reference>
<gene>
    <name evidence="2" type="ORF">CRE_05445</name>
</gene>
<proteinExistence type="predicted"/>
<dbReference type="Proteomes" id="UP000008281">
    <property type="component" value="Unassembled WGS sequence"/>
</dbReference>
<dbReference type="HOGENOM" id="CLU_2388325_0_0_1"/>
<keyword evidence="3" id="KW-1185">Reference proteome</keyword>
<sequence>MPPRSLITTGANRGIGFWIIVKNFYRMTRLRSSLHLKRTTLRTVLENKKTADPSPGSGNFHFRKRGSSKRVMSGPAHKKTSSTSMELSYTVDEEDDHFDERNE</sequence>
<organism evidence="3">
    <name type="scientific">Caenorhabditis remanei</name>
    <name type="common">Caenorhabditis vulgaris</name>
    <dbReference type="NCBI Taxonomy" id="31234"/>
    <lineage>
        <taxon>Eukaryota</taxon>
        <taxon>Metazoa</taxon>
        <taxon>Ecdysozoa</taxon>
        <taxon>Nematoda</taxon>
        <taxon>Chromadorea</taxon>
        <taxon>Rhabditida</taxon>
        <taxon>Rhabditina</taxon>
        <taxon>Rhabditomorpha</taxon>
        <taxon>Rhabditoidea</taxon>
        <taxon>Rhabditidae</taxon>
        <taxon>Peloderinae</taxon>
        <taxon>Caenorhabditis</taxon>
    </lineage>
</organism>
<evidence type="ECO:0000313" key="2">
    <source>
        <dbReference type="EMBL" id="EFO87868.1"/>
    </source>
</evidence>